<organism evidence="1 2">
    <name type="scientific">Nitzschia inconspicua</name>
    <dbReference type="NCBI Taxonomy" id="303405"/>
    <lineage>
        <taxon>Eukaryota</taxon>
        <taxon>Sar</taxon>
        <taxon>Stramenopiles</taxon>
        <taxon>Ochrophyta</taxon>
        <taxon>Bacillariophyta</taxon>
        <taxon>Bacillariophyceae</taxon>
        <taxon>Bacillariophycidae</taxon>
        <taxon>Bacillariales</taxon>
        <taxon>Bacillariaceae</taxon>
        <taxon>Nitzschia</taxon>
    </lineage>
</organism>
<dbReference type="Proteomes" id="UP000693970">
    <property type="component" value="Unassembled WGS sequence"/>
</dbReference>
<gene>
    <name evidence="1" type="ORF">IV203_006453</name>
</gene>
<dbReference type="EMBL" id="JAGRRH010000028">
    <property type="protein sequence ID" value="KAG7340049.1"/>
    <property type="molecule type" value="Genomic_DNA"/>
</dbReference>
<accession>A0A9K3PCJ5</accession>
<evidence type="ECO:0000313" key="1">
    <source>
        <dbReference type="EMBL" id="KAG7340049.1"/>
    </source>
</evidence>
<keyword evidence="2" id="KW-1185">Reference proteome</keyword>
<evidence type="ECO:0000313" key="2">
    <source>
        <dbReference type="Proteomes" id="UP000693970"/>
    </source>
</evidence>
<comment type="caution">
    <text evidence="1">The sequence shown here is derived from an EMBL/GenBank/DDBJ whole genome shotgun (WGS) entry which is preliminary data.</text>
</comment>
<reference evidence="1" key="1">
    <citation type="journal article" date="2021" name="Sci. Rep.">
        <title>Diploid genomic architecture of Nitzschia inconspicua, an elite biomass production diatom.</title>
        <authorList>
            <person name="Oliver A."/>
            <person name="Podell S."/>
            <person name="Pinowska A."/>
            <person name="Traller J.C."/>
            <person name="Smith S.R."/>
            <person name="McClure R."/>
            <person name="Beliaev A."/>
            <person name="Bohutskyi P."/>
            <person name="Hill E.A."/>
            <person name="Rabines A."/>
            <person name="Zheng H."/>
            <person name="Allen L.Z."/>
            <person name="Kuo A."/>
            <person name="Grigoriev I.V."/>
            <person name="Allen A.E."/>
            <person name="Hazlebeck D."/>
            <person name="Allen E.E."/>
        </authorList>
    </citation>
    <scope>NUCLEOTIDE SEQUENCE</scope>
    <source>
        <strain evidence="1">Hildebrandi</strain>
    </source>
</reference>
<sequence>MLFILELSTRFDPSTNEENGFDCARKALDLESPCPEKIGDSKAEVETNPLAIVEFGRVFQSDSAAFQISSARASVLEYSLIKDEWRWDIDGKMARSRLLACVICGAWSLPVTTQSTM</sequence>
<name>A0A9K3PCJ5_9STRA</name>
<reference evidence="1" key="2">
    <citation type="submission" date="2021-04" db="EMBL/GenBank/DDBJ databases">
        <authorList>
            <person name="Podell S."/>
        </authorList>
    </citation>
    <scope>NUCLEOTIDE SEQUENCE</scope>
    <source>
        <strain evidence="1">Hildebrandi</strain>
    </source>
</reference>
<protein>
    <submittedName>
        <fullName evidence="1">Uncharacterized protein</fullName>
    </submittedName>
</protein>
<dbReference type="AlphaFoldDB" id="A0A9K3PCJ5"/>
<proteinExistence type="predicted"/>